<feature type="compositionally biased region" description="Polar residues" evidence="1">
    <location>
        <begin position="1"/>
        <end position="11"/>
    </location>
</feature>
<feature type="region of interest" description="Disordered" evidence="1">
    <location>
        <begin position="1"/>
        <end position="56"/>
    </location>
</feature>
<dbReference type="AlphaFoldDB" id="A0A0J6GEA4"/>
<accession>A0A0J6GEA4</accession>
<name>A0A0J6GEA4_PSEDM</name>
<evidence type="ECO:0000256" key="1">
    <source>
        <dbReference type="SAM" id="MobiDB-lite"/>
    </source>
</evidence>
<organism evidence="2 3">
    <name type="scientific">Pseudomonas deceptionensis</name>
    <dbReference type="NCBI Taxonomy" id="882211"/>
    <lineage>
        <taxon>Bacteria</taxon>
        <taxon>Pseudomonadati</taxon>
        <taxon>Pseudomonadota</taxon>
        <taxon>Gammaproteobacteria</taxon>
        <taxon>Pseudomonadales</taxon>
        <taxon>Pseudomonadaceae</taxon>
        <taxon>Pseudomonas</taxon>
    </lineage>
</organism>
<dbReference type="OrthoDB" id="7026878at2"/>
<evidence type="ECO:0000313" key="3">
    <source>
        <dbReference type="Proteomes" id="UP000183613"/>
    </source>
</evidence>
<protein>
    <submittedName>
        <fullName evidence="2">Uncharacterized protein</fullName>
    </submittedName>
</protein>
<sequence>MRIDGFSSQSYPIKRKPRKGQPLVDESVDDGEVVQQDTPQAARTPPSGERISQLPSRQQDMIFQRAINKSTARALASYLSTAGFIDWEIEVQTLDLYI</sequence>
<dbReference type="RefSeq" id="WP_048359930.1">
    <property type="nucleotide sequence ID" value="NZ_FNUD01000002.1"/>
</dbReference>
<dbReference type="EMBL" id="FNUD01000002">
    <property type="protein sequence ID" value="SEF09053.1"/>
    <property type="molecule type" value="Genomic_DNA"/>
</dbReference>
<gene>
    <name evidence="2" type="ORF">SAMN04489800_4565</name>
</gene>
<dbReference type="Proteomes" id="UP000183613">
    <property type="component" value="Unassembled WGS sequence"/>
</dbReference>
<dbReference type="PATRIC" id="fig|882211.3.peg.2167"/>
<comment type="caution">
    <text evidence="2">The sequence shown here is derived from an EMBL/GenBank/DDBJ whole genome shotgun (WGS) entry which is preliminary data.</text>
</comment>
<reference evidence="2" key="1">
    <citation type="submission" date="2016-10" db="EMBL/GenBank/DDBJ databases">
        <authorList>
            <person name="Varghese N."/>
            <person name="Submissions S."/>
        </authorList>
    </citation>
    <scope>NUCLEOTIDE SEQUENCE [LARGE SCALE GENOMIC DNA]</scope>
    <source>
        <strain evidence="2">LMG 25555</strain>
    </source>
</reference>
<proteinExistence type="predicted"/>
<evidence type="ECO:0000313" key="2">
    <source>
        <dbReference type="EMBL" id="SEF09053.1"/>
    </source>
</evidence>
<keyword evidence="3" id="KW-1185">Reference proteome</keyword>